<feature type="region of interest" description="Disordered" evidence="2">
    <location>
        <begin position="380"/>
        <end position="401"/>
    </location>
</feature>
<organism evidence="3 4">
    <name type="scientific">Anaerohalosphaera lusitana</name>
    <dbReference type="NCBI Taxonomy" id="1936003"/>
    <lineage>
        <taxon>Bacteria</taxon>
        <taxon>Pseudomonadati</taxon>
        <taxon>Planctomycetota</taxon>
        <taxon>Phycisphaerae</taxon>
        <taxon>Sedimentisphaerales</taxon>
        <taxon>Anaerohalosphaeraceae</taxon>
        <taxon>Anaerohalosphaera</taxon>
    </lineage>
</organism>
<dbReference type="Gene3D" id="1.20.1600.10">
    <property type="entry name" value="Outer membrane efflux proteins (OEP)"/>
    <property type="match status" value="1"/>
</dbReference>
<name>A0A1U9NRL8_9BACT</name>
<keyword evidence="4" id="KW-1185">Reference proteome</keyword>
<accession>A0A1U9NRL8</accession>
<dbReference type="Pfam" id="PF02321">
    <property type="entry name" value="OEP"/>
    <property type="match status" value="1"/>
</dbReference>
<evidence type="ECO:0000313" key="3">
    <source>
        <dbReference type="EMBL" id="AQT70260.1"/>
    </source>
</evidence>
<dbReference type="InterPro" id="IPR010131">
    <property type="entry name" value="MdtP/NodT-like"/>
</dbReference>
<reference evidence="4" key="1">
    <citation type="submission" date="2017-02" db="EMBL/GenBank/DDBJ databases">
        <title>Comparative genomics and description of representatives of a novel lineage of planctomycetes thriving in anoxic sediments.</title>
        <authorList>
            <person name="Spring S."/>
            <person name="Bunk B."/>
            <person name="Sproer C."/>
        </authorList>
    </citation>
    <scope>NUCLEOTIDE SEQUENCE [LARGE SCALE GENOMIC DNA]</scope>
    <source>
        <strain evidence="4">ST-NAGAB-D1</strain>
    </source>
</reference>
<dbReference type="PANTHER" id="PTHR30203:SF33">
    <property type="entry name" value="BLR4455 PROTEIN"/>
    <property type="match status" value="1"/>
</dbReference>
<comment type="similarity">
    <text evidence="1">Belongs to the outer membrane factor (OMF) (TC 1.B.17) family.</text>
</comment>
<dbReference type="SUPFAM" id="SSF56954">
    <property type="entry name" value="Outer membrane efflux proteins (OEP)"/>
    <property type="match status" value="1"/>
</dbReference>
<gene>
    <name evidence="3" type="ORF">STSP2_03466</name>
</gene>
<dbReference type="InterPro" id="IPR003423">
    <property type="entry name" value="OMP_efflux"/>
</dbReference>
<evidence type="ECO:0000256" key="1">
    <source>
        <dbReference type="ARBA" id="ARBA00007613"/>
    </source>
</evidence>
<dbReference type="PANTHER" id="PTHR30203">
    <property type="entry name" value="OUTER MEMBRANE CATION EFFLUX PROTEIN"/>
    <property type="match status" value="1"/>
</dbReference>
<protein>
    <submittedName>
        <fullName evidence="3">Outer membrane channel protein</fullName>
    </submittedName>
</protein>
<evidence type="ECO:0000313" key="4">
    <source>
        <dbReference type="Proteomes" id="UP000189674"/>
    </source>
</evidence>
<dbReference type="KEGG" id="alus:STSP2_03466"/>
<dbReference type="OrthoDB" id="235971at2"/>
<dbReference type="GO" id="GO:0015562">
    <property type="term" value="F:efflux transmembrane transporter activity"/>
    <property type="evidence" value="ECO:0007669"/>
    <property type="project" value="InterPro"/>
</dbReference>
<dbReference type="STRING" id="1936003.STSP2_03466"/>
<proteinExistence type="inferred from homology"/>
<evidence type="ECO:0000256" key="2">
    <source>
        <dbReference type="SAM" id="MobiDB-lite"/>
    </source>
</evidence>
<dbReference type="EMBL" id="CP019791">
    <property type="protein sequence ID" value="AQT70260.1"/>
    <property type="molecule type" value="Genomic_DNA"/>
</dbReference>
<dbReference type="RefSeq" id="WP_146663861.1">
    <property type="nucleotide sequence ID" value="NZ_CP019791.1"/>
</dbReference>
<dbReference type="Proteomes" id="UP000189674">
    <property type="component" value="Chromosome"/>
</dbReference>
<dbReference type="PROSITE" id="PS51257">
    <property type="entry name" value="PROKAR_LIPOPROTEIN"/>
    <property type="match status" value="1"/>
</dbReference>
<dbReference type="AlphaFoldDB" id="A0A1U9NRL8"/>
<sequence precursor="true">MTKKTSSTLKSTCLAVIAVSTVFGLTGCKSPQEHRQEANDVAYDIIKDKQVDTLGKAEPFTIERPSDVLRRRLITDQDLLHATDLYLGPWAIEPIEQWPDPNYLEPTIAGDNIVDVPEGKPLQFTLFEALQIGAANSFRYQSEKEDIFSTALDLDLERNEFRNIFNQALESNISTDSSGSRTVSGTTNSSVTDFSRQLKNGATFTSNLAVDLANLITLGGASSLGLRADASVSVPLMRGSGEFIVTEPLTQAERNVMYSIYNFERFKKTFAVDIATEYLGVLRQLDRIKNAEENYRRLIMSVRRARRLADAGQLTEIQVDQAVQDELRARENWIAAQQSYERAIDNFKILLGLPTDAEIELDRDELDRLVRMTEGVAQVEDDEEDYEPVPADAPINLPPPSREDAGPYELDPYIAQKLAIENRKDLEVARGAVYDEQRSVAVAADGLRGELTLLGEAASGSRRSVGTAASDDAQIRADKAFYSALLTMDLPVERTAERNQYRNSLIQFESAIRDLGSLTDSVKLDVRNRLRDLLTTRETLQIQARAVMVAEKRVESTNLFLQAGRAEIRDVLEAQSSLLNAQNALTSAIINYRIAELELQRDMGLLDVDSQGLWTEFDPETLKNEQ</sequence>